<dbReference type="Proteomes" id="UP000594463">
    <property type="component" value="Chromosome"/>
</dbReference>
<dbReference type="AlphaFoldDB" id="A0A7T1F2F1"/>
<protein>
    <submittedName>
        <fullName evidence="1">Uncharacterized protein</fullName>
    </submittedName>
</protein>
<sequence>MTYLKGSIFVPSNAPFIQKNPWDYISSITSQIEGDTTVPLSDAEIKVLIAGSSDLVCRGLSSDEGEFYLRVPSGINCFIEVSLNQKLILMKHIQVSERREMKVSSLDIESTAEAILFKKKYLTIQDHSLSPILLEKIYPQIEYCWKNGISLHKLYGAQVNQDKVNIPKYDPFQLITSFNTEIDQKGENLLWSWETREPCQVRLFYRSFRSRHFRQVEFPEYKKRGFYSLSSPQEFEGYVYYLEVQTQKGFLALSPPHCFRIPIKPRLVKHRFVGRQEGPMVTARNVTHGKKIIQLSDLKIDLLMKGAIEKSFESEMNLEFVKKMKIPRFILREGFHELELNIYFPQDHSFLWGPIETPEELSIDSQTWEKIKKLWAKFQISTPPNSVVEIGYSKPFSEIISYRNRSHYRLFSNMDLSDTILILSYRSLGTLNLDCMQFFLGQLNLQGEGPFSDYHLQLKLEGRFFEEKSNDLIIQSSRDIYGQIDLDTEMIITANSYHQLNSFNPY</sequence>
<evidence type="ECO:0000313" key="1">
    <source>
        <dbReference type="EMBL" id="QPM67710.1"/>
    </source>
</evidence>
<dbReference type="EMBL" id="CP065383">
    <property type="protein sequence ID" value="QPM67710.1"/>
    <property type="molecule type" value="Genomic_DNA"/>
</dbReference>
<reference evidence="1 2" key="1">
    <citation type="journal article" date="2021" name="Nat. Commun.">
        <title>Isolation of a member of the candidate phylum Atribacteria reveals a unique cell membrane structure.</title>
        <authorList>
            <person name="Taiki K."/>
            <person name="Nobu M.K."/>
            <person name="Kusada H."/>
            <person name="Meng X.-Y."/>
            <person name="Hosoki N."/>
            <person name="Uematsu K."/>
            <person name="Yoshioka H."/>
            <person name="Kamagata Y."/>
            <person name="Tamaki H."/>
        </authorList>
    </citation>
    <scope>NUCLEOTIDE SEQUENCE [LARGE SCALE GENOMIC DNA]</scope>
    <source>
        <strain evidence="1 2">RT761</strain>
    </source>
</reference>
<dbReference type="RefSeq" id="WP_218112897.1">
    <property type="nucleotide sequence ID" value="NZ_CP065383.1"/>
</dbReference>
<organism evidence="1 2">
    <name type="scientific">Atribacter laminatus</name>
    <dbReference type="NCBI Taxonomy" id="2847778"/>
    <lineage>
        <taxon>Bacteria</taxon>
        <taxon>Pseudomonadati</taxon>
        <taxon>Atribacterota</taxon>
        <taxon>Atribacteria</taxon>
        <taxon>Atribacterales</taxon>
        <taxon>Atribacteraceae</taxon>
        <taxon>Atribacter</taxon>
    </lineage>
</organism>
<proteinExistence type="predicted"/>
<gene>
    <name evidence="1" type="ORF">RT761_00922</name>
</gene>
<keyword evidence="2" id="KW-1185">Reference proteome</keyword>
<accession>A0A7T1F2F1</accession>
<name>A0A7T1F2F1_ATRLM</name>
<evidence type="ECO:0000313" key="2">
    <source>
        <dbReference type="Proteomes" id="UP000594463"/>
    </source>
</evidence>
<dbReference type="KEGG" id="alam:RT761_00922"/>